<reference evidence="4 5" key="1">
    <citation type="submission" date="2015-12" db="EMBL/GenBank/DDBJ databases">
        <title>The genome of Folsomia candida.</title>
        <authorList>
            <person name="Faddeeva A."/>
            <person name="Derks M.F."/>
            <person name="Anvar Y."/>
            <person name="Smit S."/>
            <person name="Van Straalen N."/>
            <person name="Roelofs D."/>
        </authorList>
    </citation>
    <scope>NUCLEOTIDE SEQUENCE [LARGE SCALE GENOMIC DNA]</scope>
    <source>
        <strain evidence="4 5">VU population</strain>
        <tissue evidence="4">Whole body</tissue>
    </source>
</reference>
<keyword evidence="5" id="KW-1185">Reference proteome</keyword>
<dbReference type="EMBL" id="LNIX01000008">
    <property type="protein sequence ID" value="OXA51249.1"/>
    <property type="molecule type" value="Genomic_DNA"/>
</dbReference>
<feature type="region of interest" description="Disordered" evidence="1">
    <location>
        <begin position="34"/>
        <end position="107"/>
    </location>
</feature>
<feature type="transmembrane region" description="Helical" evidence="2">
    <location>
        <begin position="188"/>
        <end position="207"/>
    </location>
</feature>
<evidence type="ECO:0000256" key="3">
    <source>
        <dbReference type="SAM" id="SignalP"/>
    </source>
</evidence>
<sequence length="299" mass="31877">MKCLIIIAVLVVGTSYALPEPPVQQQGWAQAAPPVQQAPVAQGWGQQQAAPQQQSGWGQQQAAPAAQGWGQAQQGAPQQQGWGQAQPQVSSGWGQEGGSGGGKGGQKGIDWDWNFALGYQGEKGGQGKNAGGWGAAPAAQSGWGQSSSGGGGWSSEPETNIKKPSIGDIFGAIASFPRELKNLLKDSGLWILFLPLLIIIPLFIFAFSAGKFFGGMDEGWGWDKRSSSTKTWLETEWDNLRGFIKDPKVQRAAKGFMDEFVAKRIVTSVTEEDAVAAKNVEQATPAKKVNKKVNSNKRR</sequence>
<keyword evidence="2" id="KW-0812">Transmembrane</keyword>
<dbReference type="AlphaFoldDB" id="A0A226E1B0"/>
<gene>
    <name evidence="4" type="ORF">Fcan01_13931</name>
</gene>
<proteinExistence type="predicted"/>
<accession>A0A226E1B0</accession>
<evidence type="ECO:0000256" key="2">
    <source>
        <dbReference type="SAM" id="Phobius"/>
    </source>
</evidence>
<keyword evidence="3" id="KW-0732">Signal</keyword>
<name>A0A226E1B0_FOLCA</name>
<evidence type="ECO:0000313" key="5">
    <source>
        <dbReference type="Proteomes" id="UP000198287"/>
    </source>
</evidence>
<keyword evidence="2" id="KW-1133">Transmembrane helix</keyword>
<comment type="caution">
    <text evidence="4">The sequence shown here is derived from an EMBL/GenBank/DDBJ whole genome shotgun (WGS) entry which is preliminary data.</text>
</comment>
<feature type="compositionally biased region" description="Gly residues" evidence="1">
    <location>
        <begin position="94"/>
        <end position="107"/>
    </location>
</feature>
<evidence type="ECO:0000256" key="1">
    <source>
        <dbReference type="SAM" id="MobiDB-lite"/>
    </source>
</evidence>
<organism evidence="4 5">
    <name type="scientific">Folsomia candida</name>
    <name type="common">Springtail</name>
    <dbReference type="NCBI Taxonomy" id="158441"/>
    <lineage>
        <taxon>Eukaryota</taxon>
        <taxon>Metazoa</taxon>
        <taxon>Ecdysozoa</taxon>
        <taxon>Arthropoda</taxon>
        <taxon>Hexapoda</taxon>
        <taxon>Collembola</taxon>
        <taxon>Entomobryomorpha</taxon>
        <taxon>Isotomoidea</taxon>
        <taxon>Isotomidae</taxon>
        <taxon>Proisotominae</taxon>
        <taxon>Folsomia</taxon>
    </lineage>
</organism>
<feature type="signal peptide" evidence="3">
    <location>
        <begin position="1"/>
        <end position="19"/>
    </location>
</feature>
<keyword evidence="2" id="KW-0472">Membrane</keyword>
<evidence type="ECO:0000313" key="4">
    <source>
        <dbReference type="EMBL" id="OXA51249.1"/>
    </source>
</evidence>
<feature type="region of interest" description="Disordered" evidence="1">
    <location>
        <begin position="126"/>
        <end position="160"/>
    </location>
</feature>
<protein>
    <submittedName>
        <fullName evidence="4">Uncharacterized protein</fullName>
    </submittedName>
</protein>
<feature type="compositionally biased region" description="Low complexity" evidence="1">
    <location>
        <begin position="34"/>
        <end position="93"/>
    </location>
</feature>
<feature type="chain" id="PRO_5012172098" evidence="3">
    <location>
        <begin position="20"/>
        <end position="299"/>
    </location>
</feature>
<dbReference type="Proteomes" id="UP000198287">
    <property type="component" value="Unassembled WGS sequence"/>
</dbReference>
<feature type="compositionally biased region" description="Low complexity" evidence="1">
    <location>
        <begin position="135"/>
        <end position="146"/>
    </location>
</feature>